<organism evidence="1 2">
    <name type="scientific">Vibrio europaeus</name>
    <dbReference type="NCBI Taxonomy" id="300876"/>
    <lineage>
        <taxon>Bacteria</taxon>
        <taxon>Pseudomonadati</taxon>
        <taxon>Pseudomonadota</taxon>
        <taxon>Gammaproteobacteria</taxon>
        <taxon>Vibrionales</taxon>
        <taxon>Vibrionaceae</taxon>
        <taxon>Vibrio</taxon>
        <taxon>Vibrio oreintalis group</taxon>
    </lineage>
</organism>
<dbReference type="RefSeq" id="WP_171802989.1">
    <property type="nucleotide sequence ID" value="NZ_CP053543.1"/>
</dbReference>
<sequence length="218" mass="25162">MFTAQWFRLGGSVAHYLIWRYVYQVGDWTQAMDERQLKIRLRKCLKGDFELLEEVQGIFPVDNSHVRIDFLARARKHVVDSKGFSHEWFVIEVKGLPNADAANKGKNFAWQSVTYSQSRFELTHGEVVRPIFVVMYPPIDRFFDTHEIVNSTTTKTFQQNAAFQLITFLERSNVGSLNCRKGIWSFIFGTQCYCSKTSKGINSKLNFATKRNVGSLKA</sequence>
<dbReference type="Proteomes" id="UP000501443">
    <property type="component" value="Chromosome 2"/>
</dbReference>
<evidence type="ECO:0000313" key="1">
    <source>
        <dbReference type="EMBL" id="QJY38916.1"/>
    </source>
</evidence>
<gene>
    <name evidence="1" type="ORF">HOO69_20390</name>
</gene>
<dbReference type="EMBL" id="CP053543">
    <property type="protein sequence ID" value="QJY38916.1"/>
    <property type="molecule type" value="Genomic_DNA"/>
</dbReference>
<protein>
    <submittedName>
        <fullName evidence="1">Uncharacterized protein</fullName>
    </submittedName>
</protein>
<name>A0AAE7DZF6_9VIBR</name>
<evidence type="ECO:0000313" key="2">
    <source>
        <dbReference type="Proteomes" id="UP000501443"/>
    </source>
</evidence>
<reference evidence="1 2" key="1">
    <citation type="submission" date="2020-05" db="EMBL/GenBank/DDBJ databases">
        <title>First description outside Europe of the emergent pathogen for shellfish aquaculture Vibrio europaeus.</title>
        <authorList>
            <person name="Dubert J."/>
            <person name="Rojas R."/>
        </authorList>
    </citation>
    <scope>NUCLEOTIDE SEQUENCE [LARGE SCALE GENOMIC DNA]</scope>
    <source>
        <strain evidence="1 2">NPI-1</strain>
    </source>
</reference>
<dbReference type="AlphaFoldDB" id="A0AAE7DZF6"/>
<proteinExistence type="predicted"/>
<accession>A0AAE7DZF6</accession>